<dbReference type="EMBL" id="JPVP01000055">
    <property type="protein sequence ID" value="KGR84891.1"/>
    <property type="molecule type" value="Genomic_DNA"/>
</dbReference>
<keyword evidence="1" id="KW-0547">Nucleotide-binding</keyword>
<dbReference type="SUPFAM" id="SSF50891">
    <property type="entry name" value="Cyclophilin-like"/>
    <property type="match status" value="1"/>
</dbReference>
<protein>
    <submittedName>
        <fullName evidence="5">Kinase inhibitor</fullName>
    </submittedName>
</protein>
<evidence type="ECO:0000256" key="3">
    <source>
        <dbReference type="ARBA" id="ARBA00022840"/>
    </source>
</evidence>
<dbReference type="Proteomes" id="UP000030437">
    <property type="component" value="Unassembled WGS sequence"/>
</dbReference>
<dbReference type="AlphaFoldDB" id="A0A0A3IJH0"/>
<dbReference type="Gene3D" id="2.40.100.10">
    <property type="entry name" value="Cyclophilin-like"/>
    <property type="match status" value="1"/>
</dbReference>
<proteinExistence type="predicted"/>
<dbReference type="SMART" id="SM00796">
    <property type="entry name" value="AHS1"/>
    <property type="match status" value="1"/>
</dbReference>
<dbReference type="OrthoDB" id="9778567at2"/>
<evidence type="ECO:0000259" key="4">
    <source>
        <dbReference type="SMART" id="SM00796"/>
    </source>
</evidence>
<keyword evidence="3" id="KW-0067">ATP-binding</keyword>
<dbReference type="Pfam" id="PF02682">
    <property type="entry name" value="CT_C_D"/>
    <property type="match status" value="1"/>
</dbReference>
<dbReference type="InterPro" id="IPR029000">
    <property type="entry name" value="Cyclophilin-like_dom_sf"/>
</dbReference>
<comment type="caution">
    <text evidence="5">The sequence shown here is derived from an EMBL/GenBank/DDBJ whole genome shotgun (WGS) entry which is preliminary data.</text>
</comment>
<sequence>MTLQQMSTPFRPLGDSALVVHLGEGIDPAIHKKVKHLSLLLENSPFPGFIEAVPSYNSLTVYYHPLTVCSLNPAYAKKSPYQIVCGFLSKLIDSVGTHQTFKQRQIDIPVLYGGEYGPDIEYVASFNRLSVDEVIRLHSSAEYLVYMLGFAPGFSFMGGMDEQIATPRKESPRLAIPTGSVGIAGKQTGIYPLETPGGWQIIGRTPLDLFLPDCSPPTLLQSGDKVRFVPISSKEFSSLKEKKQ</sequence>
<dbReference type="NCBIfam" id="TIGR00370">
    <property type="entry name" value="5-oxoprolinase subunit PxpB"/>
    <property type="match status" value="1"/>
</dbReference>
<dbReference type="PANTHER" id="PTHR34698">
    <property type="entry name" value="5-OXOPROLINASE SUBUNIT B"/>
    <property type="match status" value="1"/>
</dbReference>
<organism evidence="5 6">
    <name type="scientific">Lysinibacillus odysseyi 34hs-1 = NBRC 100172</name>
    <dbReference type="NCBI Taxonomy" id="1220589"/>
    <lineage>
        <taxon>Bacteria</taxon>
        <taxon>Bacillati</taxon>
        <taxon>Bacillota</taxon>
        <taxon>Bacilli</taxon>
        <taxon>Bacillales</taxon>
        <taxon>Bacillaceae</taxon>
        <taxon>Lysinibacillus</taxon>
    </lineage>
</organism>
<feature type="domain" description="Carboxyltransferase" evidence="4">
    <location>
        <begin position="8"/>
        <end position="220"/>
    </location>
</feature>
<evidence type="ECO:0000313" key="6">
    <source>
        <dbReference type="Proteomes" id="UP000030437"/>
    </source>
</evidence>
<name>A0A0A3IJH0_9BACI</name>
<accession>A0A0A3IJH0</accession>
<dbReference type="GO" id="GO:0005524">
    <property type="term" value="F:ATP binding"/>
    <property type="evidence" value="ECO:0007669"/>
    <property type="project" value="UniProtKB-KW"/>
</dbReference>
<keyword evidence="2" id="KW-0378">Hydrolase</keyword>
<evidence type="ECO:0000256" key="2">
    <source>
        <dbReference type="ARBA" id="ARBA00022801"/>
    </source>
</evidence>
<dbReference type="STRING" id="1220589.CD32_10545"/>
<dbReference type="InterPro" id="IPR010016">
    <property type="entry name" value="PxpB"/>
</dbReference>
<evidence type="ECO:0000256" key="1">
    <source>
        <dbReference type="ARBA" id="ARBA00022741"/>
    </source>
</evidence>
<dbReference type="eggNOG" id="COG2049">
    <property type="taxonomic scope" value="Bacteria"/>
</dbReference>
<keyword evidence="6" id="KW-1185">Reference proteome</keyword>
<evidence type="ECO:0000313" key="5">
    <source>
        <dbReference type="EMBL" id="KGR84891.1"/>
    </source>
</evidence>
<reference evidence="5 6" key="1">
    <citation type="submission" date="2014-02" db="EMBL/GenBank/DDBJ databases">
        <title>Draft genome sequence of Lysinibacillus odysseyi NBRC 100172.</title>
        <authorList>
            <person name="Zhang F."/>
            <person name="Wang G."/>
            <person name="Zhang L."/>
        </authorList>
    </citation>
    <scope>NUCLEOTIDE SEQUENCE [LARGE SCALE GENOMIC DNA]</scope>
    <source>
        <strain evidence="5 6">NBRC 100172</strain>
    </source>
</reference>
<dbReference type="RefSeq" id="WP_036154322.1">
    <property type="nucleotide sequence ID" value="NZ_AVCX01000006.1"/>
</dbReference>
<dbReference type="InterPro" id="IPR003833">
    <property type="entry name" value="CT_C_D"/>
</dbReference>
<dbReference type="SUPFAM" id="SSF160467">
    <property type="entry name" value="PH0987 N-terminal domain-like"/>
    <property type="match status" value="1"/>
</dbReference>
<dbReference type="Gene3D" id="3.30.1360.40">
    <property type="match status" value="1"/>
</dbReference>
<dbReference type="PANTHER" id="PTHR34698:SF2">
    <property type="entry name" value="5-OXOPROLINASE SUBUNIT B"/>
    <property type="match status" value="1"/>
</dbReference>
<gene>
    <name evidence="5" type="ORF">CD32_10545</name>
</gene>
<dbReference type="GO" id="GO:0016787">
    <property type="term" value="F:hydrolase activity"/>
    <property type="evidence" value="ECO:0007669"/>
    <property type="project" value="UniProtKB-KW"/>
</dbReference>